<dbReference type="WBParaSite" id="jg25446">
    <property type="protein sequence ID" value="jg25446"/>
    <property type="gene ID" value="jg25446"/>
</dbReference>
<name>A0A915E1F1_9BILA</name>
<sequence>MRTVHHIRLKAQPRLYRSPMQSLIAQQQQSGENLQPSSAVQLYSQPLVEDADHVHGEMVDHPSSEAVEVDATVLTPEQVLKSEEIPLDNV</sequence>
<protein>
    <submittedName>
        <fullName evidence="2">Uncharacterized protein</fullName>
    </submittedName>
</protein>
<dbReference type="Proteomes" id="UP000887574">
    <property type="component" value="Unplaced"/>
</dbReference>
<accession>A0A915E1F1</accession>
<evidence type="ECO:0000313" key="1">
    <source>
        <dbReference type="Proteomes" id="UP000887574"/>
    </source>
</evidence>
<proteinExistence type="predicted"/>
<organism evidence="1 2">
    <name type="scientific">Ditylenchus dipsaci</name>
    <dbReference type="NCBI Taxonomy" id="166011"/>
    <lineage>
        <taxon>Eukaryota</taxon>
        <taxon>Metazoa</taxon>
        <taxon>Ecdysozoa</taxon>
        <taxon>Nematoda</taxon>
        <taxon>Chromadorea</taxon>
        <taxon>Rhabditida</taxon>
        <taxon>Tylenchina</taxon>
        <taxon>Tylenchomorpha</taxon>
        <taxon>Sphaerularioidea</taxon>
        <taxon>Anguinidae</taxon>
        <taxon>Anguininae</taxon>
        <taxon>Ditylenchus</taxon>
    </lineage>
</organism>
<keyword evidence="1" id="KW-1185">Reference proteome</keyword>
<dbReference type="AlphaFoldDB" id="A0A915E1F1"/>
<evidence type="ECO:0000313" key="2">
    <source>
        <dbReference type="WBParaSite" id="jg25446"/>
    </source>
</evidence>
<reference evidence="2" key="1">
    <citation type="submission" date="2022-11" db="UniProtKB">
        <authorList>
            <consortium name="WormBaseParasite"/>
        </authorList>
    </citation>
    <scope>IDENTIFICATION</scope>
</reference>